<dbReference type="Proteomes" id="UP001230253">
    <property type="component" value="Unassembled WGS sequence"/>
</dbReference>
<dbReference type="Gene3D" id="3.10.20.440">
    <property type="entry name" value="2Fe-2S iron-sulphur cluster binding domain, sarcosine oxidase, alpha subunit, N-terminal domain"/>
    <property type="match status" value="1"/>
</dbReference>
<dbReference type="SUPFAM" id="SSF54292">
    <property type="entry name" value="2Fe-2S ferredoxin-like"/>
    <property type="match status" value="1"/>
</dbReference>
<dbReference type="InterPro" id="IPR042204">
    <property type="entry name" value="2Fe-2S-bd_N"/>
</dbReference>
<name>A0ABU0C2C0_9BRAD</name>
<accession>A0ABU0C2C0</accession>
<keyword evidence="3" id="KW-1185">Reference proteome</keyword>
<keyword evidence="1" id="KW-0560">Oxidoreductase</keyword>
<reference evidence="2 3" key="1">
    <citation type="submission" date="2023-07" db="EMBL/GenBank/DDBJ databases">
        <title>Genomic Encyclopedia of Type Strains, Phase IV (KMG-IV): sequencing the most valuable type-strain genomes for metagenomic binning, comparative biology and taxonomic classification.</title>
        <authorList>
            <person name="Goeker M."/>
        </authorList>
    </citation>
    <scope>NUCLEOTIDE SEQUENCE [LARGE SCALE GENOMIC DNA]</scope>
    <source>
        <strain evidence="2 3">DSM 11549</strain>
    </source>
</reference>
<protein>
    <submittedName>
        <fullName evidence="2">Molibdopterin-dependent oxidoreductase YjgC</fullName>
    </submittedName>
</protein>
<dbReference type="InterPro" id="IPR036010">
    <property type="entry name" value="2Fe-2S_ferredoxin-like_sf"/>
</dbReference>
<dbReference type="RefSeq" id="WP_307152925.1">
    <property type="nucleotide sequence ID" value="NZ_JAUSUK010000001.1"/>
</dbReference>
<organism evidence="2 3">
    <name type="scientific">Rhodopseudomonas julia</name>
    <dbReference type="NCBI Taxonomy" id="200617"/>
    <lineage>
        <taxon>Bacteria</taxon>
        <taxon>Pseudomonadati</taxon>
        <taxon>Pseudomonadota</taxon>
        <taxon>Alphaproteobacteria</taxon>
        <taxon>Hyphomicrobiales</taxon>
        <taxon>Nitrobacteraceae</taxon>
        <taxon>Rhodopseudomonas</taxon>
    </lineage>
</organism>
<dbReference type="EMBL" id="JAUSUK010000001">
    <property type="protein sequence ID" value="MDQ0324658.1"/>
    <property type="molecule type" value="Genomic_DNA"/>
</dbReference>
<dbReference type="Pfam" id="PF13510">
    <property type="entry name" value="Fer2_4"/>
    <property type="match status" value="1"/>
</dbReference>
<gene>
    <name evidence="2" type="ORF">J2R99_000507</name>
</gene>
<evidence type="ECO:0000256" key="1">
    <source>
        <dbReference type="ARBA" id="ARBA00023002"/>
    </source>
</evidence>
<evidence type="ECO:0000313" key="3">
    <source>
        <dbReference type="Proteomes" id="UP001230253"/>
    </source>
</evidence>
<proteinExistence type="predicted"/>
<sequence>MTTSAASPSRLFVPIYEITAELFISLDGVRLPARRGETVMAVLLRNGAALGRSEFDGRSRAGFCLMGACQDCSLWGEGGGRVRACMTMAEDGMALVTAPPLSET</sequence>
<comment type="caution">
    <text evidence="2">The sequence shown here is derived from an EMBL/GenBank/DDBJ whole genome shotgun (WGS) entry which is preliminary data.</text>
</comment>
<evidence type="ECO:0000313" key="2">
    <source>
        <dbReference type="EMBL" id="MDQ0324658.1"/>
    </source>
</evidence>